<gene>
    <name evidence="2" type="ORF">I8748_08030</name>
</gene>
<dbReference type="InterPro" id="IPR011009">
    <property type="entry name" value="Kinase-like_dom_sf"/>
</dbReference>
<reference evidence="2 3" key="1">
    <citation type="journal article" date="2021" name="Int. J. Syst. Evol. Microbiol.">
        <title>Amazonocrinis nigriterrae gen. nov., sp. nov., Atlanticothrix silvestris gen. nov., sp. nov. and Dendronalium phyllosphericum gen. nov., sp. nov., nostocacean cyanobacteria from Brazilian environments.</title>
        <authorList>
            <person name="Alvarenga D.O."/>
            <person name="Andreote A.P.D."/>
            <person name="Branco L.H.Z."/>
            <person name="Delbaje E."/>
            <person name="Cruz R.B."/>
            <person name="Varani A.M."/>
            <person name="Fiore M.F."/>
        </authorList>
    </citation>
    <scope>NUCLEOTIDE SEQUENCE [LARGE SCALE GENOMIC DNA]</scope>
    <source>
        <strain evidence="2 3">CENA67</strain>
    </source>
</reference>
<accession>A0A8J7HM27</accession>
<evidence type="ECO:0000313" key="2">
    <source>
        <dbReference type="EMBL" id="MBH8562123.1"/>
    </source>
</evidence>
<sequence length="388" mass="43696">MNLASAYPPIDEATLTTVVRCLLNRANAKLGEWQAKPIPHHIINNVTAGLQRISGVASDRNENFSWSVILKILHLKPEDSAAIFNSSQDPAHWNYWQREALAYTSGILDNLTSDLVAPRCFATSEPSFNVVWLWLEDIQGIPGTTWSLERFGLAARHLGYLQGTYALMPSLPSEAWLSRDWHRTWVSNIDYTALEELRELSTSQHPLLKGLFTSTDCDRMMRLWSDRHLLFDAVDQAPRTLCHFDISPNNLFARHNAQGNDQTVIIDWSFVGHGVLGMDIVNFILDSVFLLFVDGSLLIPLEQLVFEEYLAGLRSAGWNGDQRVVRFVYAAVAALHFGLLGGRLLKLVQNQSRHSWLEQRFGQSIDEIITSRAIAITHALDLAEAVHS</sequence>
<dbReference type="Proteomes" id="UP000632766">
    <property type="component" value="Unassembled WGS sequence"/>
</dbReference>
<dbReference type="InterPro" id="IPR002575">
    <property type="entry name" value="Aminoglycoside_PTrfase"/>
</dbReference>
<name>A0A8J7HM27_9NOST</name>
<dbReference type="SUPFAM" id="SSF56112">
    <property type="entry name" value="Protein kinase-like (PK-like)"/>
    <property type="match status" value="1"/>
</dbReference>
<dbReference type="EMBL" id="JAECZC010000010">
    <property type="protein sequence ID" value="MBH8562123.1"/>
    <property type="molecule type" value="Genomic_DNA"/>
</dbReference>
<dbReference type="Pfam" id="PF01636">
    <property type="entry name" value="APH"/>
    <property type="match status" value="1"/>
</dbReference>
<feature type="domain" description="Aminoglycoside phosphotransferase" evidence="1">
    <location>
        <begin position="107"/>
        <end position="284"/>
    </location>
</feature>
<comment type="caution">
    <text evidence="2">The sequence shown here is derived from an EMBL/GenBank/DDBJ whole genome shotgun (WGS) entry which is preliminary data.</text>
</comment>
<evidence type="ECO:0000259" key="1">
    <source>
        <dbReference type="Pfam" id="PF01636"/>
    </source>
</evidence>
<protein>
    <submittedName>
        <fullName evidence="2">Phosphotransferase</fullName>
    </submittedName>
</protein>
<dbReference type="AlphaFoldDB" id="A0A8J7HM27"/>
<keyword evidence="3" id="KW-1185">Reference proteome</keyword>
<dbReference type="RefSeq" id="WP_198124097.1">
    <property type="nucleotide sequence ID" value="NZ_JAECZC010000010.1"/>
</dbReference>
<organism evidence="2 3">
    <name type="scientific">Amazonocrinis nigriterrae CENA67</name>
    <dbReference type="NCBI Taxonomy" id="2794033"/>
    <lineage>
        <taxon>Bacteria</taxon>
        <taxon>Bacillati</taxon>
        <taxon>Cyanobacteriota</taxon>
        <taxon>Cyanophyceae</taxon>
        <taxon>Nostocales</taxon>
        <taxon>Nostocaceae</taxon>
        <taxon>Amazonocrinis</taxon>
        <taxon>Amazonocrinis nigriterrae</taxon>
    </lineage>
</organism>
<evidence type="ECO:0000313" key="3">
    <source>
        <dbReference type="Proteomes" id="UP000632766"/>
    </source>
</evidence>
<dbReference type="Gene3D" id="3.90.1200.10">
    <property type="match status" value="1"/>
</dbReference>
<proteinExistence type="predicted"/>